<organism evidence="2 3">
    <name type="scientific">Mumia zhuanghuii</name>
    <dbReference type="NCBI Taxonomy" id="2585211"/>
    <lineage>
        <taxon>Bacteria</taxon>
        <taxon>Bacillati</taxon>
        <taxon>Actinomycetota</taxon>
        <taxon>Actinomycetes</taxon>
        <taxon>Propionibacteriales</taxon>
        <taxon>Nocardioidaceae</taxon>
        <taxon>Mumia</taxon>
    </lineage>
</organism>
<evidence type="ECO:0000259" key="1">
    <source>
        <dbReference type="Pfam" id="PF13490"/>
    </source>
</evidence>
<sequence length="95" mass="10701">MSDEIRLEPDCQQAVDKLYLFLDRELAEGDWDAVHAHIADCAPCLTQFDVERIVKELVARSCREKAPEMLRARVLTSIRTTVTVTTTERVAGPDA</sequence>
<name>A0A5Q6S0M3_9ACTN</name>
<evidence type="ECO:0000313" key="3">
    <source>
        <dbReference type="Proteomes" id="UP000307768"/>
    </source>
</evidence>
<gene>
    <name evidence="2" type="primary">rsrA</name>
    <name evidence="2" type="ORF">FE697_009800</name>
</gene>
<dbReference type="Pfam" id="PF13490">
    <property type="entry name" value="zf-HC2"/>
    <property type="match status" value="1"/>
</dbReference>
<accession>A0A5Q6S0M3</accession>
<dbReference type="InterPro" id="IPR027383">
    <property type="entry name" value="Znf_put"/>
</dbReference>
<dbReference type="OrthoDB" id="3267840at2"/>
<dbReference type="AlphaFoldDB" id="A0A5Q6S0M3"/>
<dbReference type="EMBL" id="VDFQ02000002">
    <property type="protein sequence ID" value="KAA1423842.1"/>
    <property type="molecule type" value="Genomic_DNA"/>
</dbReference>
<reference evidence="2 3" key="1">
    <citation type="submission" date="2019-09" db="EMBL/GenBank/DDBJ databases">
        <title>Mumia zhuanghuii sp. nov. isolated from the intestinal contents of plateau pika (Ochotona curzoniae) in the Qinghai-Tibet plateau of China.</title>
        <authorList>
            <person name="Tian Z."/>
        </authorList>
    </citation>
    <scope>NUCLEOTIDE SEQUENCE [LARGE SCALE GENOMIC DNA]</scope>
    <source>
        <strain evidence="3">350</strain>
    </source>
</reference>
<dbReference type="NCBIfam" id="TIGR03988">
    <property type="entry name" value="antisig_RsrA"/>
    <property type="match status" value="1"/>
</dbReference>
<dbReference type="InterPro" id="IPR024020">
    <property type="entry name" value="Anit_sigma_mycothiol_RsrA"/>
</dbReference>
<dbReference type="RefSeq" id="WP_149769361.1">
    <property type="nucleotide sequence ID" value="NZ_VDFQ02000002.1"/>
</dbReference>
<comment type="caution">
    <text evidence="2">The sequence shown here is derived from an EMBL/GenBank/DDBJ whole genome shotgun (WGS) entry which is preliminary data.</text>
</comment>
<protein>
    <submittedName>
        <fullName evidence="2">Mycothiol system anti-sigma-R factor</fullName>
    </submittedName>
</protein>
<proteinExistence type="predicted"/>
<feature type="domain" description="Putative zinc-finger" evidence="1">
    <location>
        <begin position="11"/>
        <end position="44"/>
    </location>
</feature>
<dbReference type="Proteomes" id="UP000307768">
    <property type="component" value="Unassembled WGS sequence"/>
</dbReference>
<evidence type="ECO:0000313" key="2">
    <source>
        <dbReference type="EMBL" id="KAA1423842.1"/>
    </source>
</evidence>